<evidence type="ECO:0000313" key="13">
    <source>
        <dbReference type="EMBL" id="CAF0710626.1"/>
    </source>
</evidence>
<dbReference type="EC" id="2.3.2.27" evidence="10"/>
<comment type="pathway">
    <text evidence="2 10">Protein modification; protein ubiquitination.</text>
</comment>
<evidence type="ECO:0000256" key="10">
    <source>
        <dbReference type="RuleBase" id="RU366018"/>
    </source>
</evidence>
<name>A0A813M5N3_9BILA</name>
<dbReference type="PANTHER" id="PTHR21497:SF39">
    <property type="entry name" value="E3 UBIQUITIN-PROTEIN LIGASE UBR3"/>
    <property type="match status" value="1"/>
</dbReference>
<comment type="caution">
    <text evidence="13">The sequence shown here is derived from an EMBL/GenBank/DDBJ whole genome shotgun (WGS) entry which is preliminary data.</text>
</comment>
<evidence type="ECO:0000256" key="7">
    <source>
        <dbReference type="ARBA" id="ARBA00022833"/>
    </source>
</evidence>
<evidence type="ECO:0000256" key="1">
    <source>
        <dbReference type="ARBA" id="ARBA00000900"/>
    </source>
</evidence>
<dbReference type="InterPro" id="IPR039164">
    <property type="entry name" value="UBR1-like"/>
</dbReference>
<evidence type="ECO:0000256" key="5">
    <source>
        <dbReference type="ARBA" id="ARBA00022771"/>
    </source>
</evidence>
<feature type="region of interest" description="Disordered" evidence="11">
    <location>
        <begin position="1023"/>
        <end position="1054"/>
    </location>
</feature>
<dbReference type="GO" id="GO:0071596">
    <property type="term" value="P:ubiquitin-dependent protein catabolic process via the N-end rule pathway"/>
    <property type="evidence" value="ECO:0007669"/>
    <property type="project" value="UniProtKB-UniRule"/>
</dbReference>
<protein>
    <recommendedName>
        <fullName evidence="10">E3 ubiquitin-protein ligase</fullName>
        <ecNumber evidence="10">2.3.2.27</ecNumber>
    </recommendedName>
</protein>
<dbReference type="SMART" id="SM00396">
    <property type="entry name" value="ZnF_UBR1"/>
    <property type="match status" value="1"/>
</dbReference>
<dbReference type="Gene3D" id="2.10.110.30">
    <property type="match status" value="1"/>
</dbReference>
<evidence type="ECO:0000256" key="2">
    <source>
        <dbReference type="ARBA" id="ARBA00004906"/>
    </source>
</evidence>
<feature type="domain" description="UBR-type" evidence="12">
    <location>
        <begin position="84"/>
        <end position="155"/>
    </location>
</feature>
<dbReference type="InterPro" id="IPR003126">
    <property type="entry name" value="Znf_UBR"/>
</dbReference>
<proteinExistence type="inferred from homology"/>
<keyword evidence="3 10" id="KW-0808">Transferase</keyword>
<dbReference type="OrthoDB" id="15304at2759"/>
<keyword evidence="4 10" id="KW-0479">Metal-binding</keyword>
<organism evidence="13 14">
    <name type="scientific">Brachionus calyciflorus</name>
    <dbReference type="NCBI Taxonomy" id="104777"/>
    <lineage>
        <taxon>Eukaryota</taxon>
        <taxon>Metazoa</taxon>
        <taxon>Spiralia</taxon>
        <taxon>Gnathifera</taxon>
        <taxon>Rotifera</taxon>
        <taxon>Eurotatoria</taxon>
        <taxon>Monogononta</taxon>
        <taxon>Pseudotrocha</taxon>
        <taxon>Ploima</taxon>
        <taxon>Brachionidae</taxon>
        <taxon>Brachionus</taxon>
    </lineage>
</organism>
<dbReference type="GO" id="GO:0061630">
    <property type="term" value="F:ubiquitin protein ligase activity"/>
    <property type="evidence" value="ECO:0007669"/>
    <property type="project" value="UniProtKB-UniRule"/>
</dbReference>
<keyword evidence="14" id="KW-1185">Reference proteome</keyword>
<reference evidence="13" key="1">
    <citation type="submission" date="2021-02" db="EMBL/GenBank/DDBJ databases">
        <authorList>
            <person name="Nowell W R."/>
        </authorList>
    </citation>
    <scope>NUCLEOTIDE SEQUENCE</scope>
    <source>
        <strain evidence="13">Ploen Becks lab</strain>
    </source>
</reference>
<dbReference type="InterPro" id="IPR055194">
    <property type="entry name" value="UBR1-like_WH"/>
</dbReference>
<comment type="catalytic activity">
    <reaction evidence="1 10">
        <text>S-ubiquitinyl-[E2 ubiquitin-conjugating enzyme]-L-cysteine + [acceptor protein]-L-lysine = [E2 ubiquitin-conjugating enzyme]-L-cysteine + N(6)-ubiquitinyl-[acceptor protein]-L-lysine.</text>
        <dbReference type="EC" id="2.3.2.27"/>
    </reaction>
</comment>
<evidence type="ECO:0000256" key="4">
    <source>
        <dbReference type="ARBA" id="ARBA00022723"/>
    </source>
</evidence>
<accession>A0A813M5N3</accession>
<evidence type="ECO:0000313" key="14">
    <source>
        <dbReference type="Proteomes" id="UP000663879"/>
    </source>
</evidence>
<dbReference type="GO" id="GO:0016567">
    <property type="term" value="P:protein ubiquitination"/>
    <property type="evidence" value="ECO:0007669"/>
    <property type="project" value="UniProtKB-UniRule"/>
</dbReference>
<dbReference type="Pfam" id="PF22960">
    <property type="entry name" value="WHD_UBR1"/>
    <property type="match status" value="1"/>
</dbReference>
<comment type="similarity">
    <text evidence="8 10">Belongs to the E3 ubiquitin-protein ligase UBR1-like family.</text>
</comment>
<comment type="function">
    <text evidence="10">Ubiquitin ligase protein which is a component of the N-end rule pathway. Recognizes and binds to proteins bearing specific N-terminal residues that are destabilizing according to the N-end rule, leading to their ubiquitination and subsequent degradation.</text>
</comment>
<dbReference type="GO" id="GO:0005737">
    <property type="term" value="C:cytoplasm"/>
    <property type="evidence" value="ECO:0007669"/>
    <property type="project" value="TreeGrafter"/>
</dbReference>
<dbReference type="Pfam" id="PF02207">
    <property type="entry name" value="zf-UBR"/>
    <property type="match status" value="1"/>
</dbReference>
<dbReference type="Pfam" id="PF18995">
    <property type="entry name" value="PRT6_C"/>
    <property type="match status" value="1"/>
</dbReference>
<sequence>MQPKAQTSNPNNIIYVPTERFREVCLRGGCENSKEINTLLDNLFSPDKPLNNFNCDIDILKDYITGGIDFELFKNKLKAYDSSSVCGLVWNVNYVAYRCRTCALSPCMSICADCFKNGDHQGHDYNMFRSGAGGACDCGDEHVMNPKGFCKSHGCDKKKVPNQPPDDLIKCSEIILSNLIYRILQYFRSQYSSIDSTLPNTLSRNFYANSLTDLNPYIDFLNDLCSIGTPLRKIFVDYLIDENFYNKKIQLEKERPCDNDRFSQKYNYRQEIYLKALEMQESIVIPDVFNDKKDEFNKLDHKNMIDEILFWCVRFEFPENLVKFLLSLLPDFRYKMIFIKSFVFQYNYISLMLLKSNSEHLSSKVVHISVQLFSNEAIALKAMQECNLLPILLSTLYNMIFIQTRNSDDKLLVKNKLENDSNSHLVVDPDNSILQENLYWLVISDLSNLLTHQKIALEFVSNQSLIKLWLDLIECLQTMNLNIRKYGEHVQQETPTYFSSFSAELEFCSSIMWSIIQHIKTNEQIDLIVSLLKFISEKILVWLNKVTLFDLNDANKIIKRPNFKHLSFHLPLHRYLSCVLYNSLYNQNVSLQFLMENILGDKLDFKEYILANILAHPLQLQIGFHEIHTNMWVRNGMQMKGQAMTYVQNHFCSSFSDADLFLIQVIAAHSNAETFINIFFERFHIKKWFLNSIRKRCRNPELKIARKNTDSVENLVETMIDDVIDSNESESNADDLDSAQQTSMLVGSLTLLSQILMIKPNLSLSNYQLTRKEIVTLLSVSDRTFSQVEESLPDICSLSTAKKFIQPILNEVSDYLQPSLDAMSIGNLKQGRYKPKDCIWLNEYDPLYVMLRSVKRREFQESFDRYNQFLEKKNPKKNYWPPFRLAKKTNEKMSFDEHSKELEIESKLELELSNKWNLLNTKLLHAILLNLLYEHFYNETLSEKILYFVIYILELSVYNSEVNSQNSMDIDTDLNKHQFDELNPDTWFKTNKIQDNLCTYVAFTTYERNSEFESVKLEASESTECASTSTSQNVPPFKRIRSGLTPSGSRDPSPQKIEQFKKVHVHESIISLLVKILHRKSCENDKDQVKSKSFTLEYHVDNEESISFKTSRVGDESDFILNLLEMISKLNEKCRVNIEKTLENINLPKANLIEKSLSSPNVFTGSTSNEEEMKLKKLKAKARQQKILAQMSSSQKAFLSNPINKTDIEAYKELAPPEKEVSKVNEELLEEKPEAEVSGELVDKISSSQINDEVYDCCICRLSSDDTPERPIGVIALLQSTSVLGNRESIRVENQVKKIVINENEKSYLTNNLCWKREDTRTRNMIEAFKPESCKYSVNIGWRGGVYAQMCGHYLHFDCYSSYRQTLDEQLTTTRSSNVEYACPLCRQTANCVLPINTNIPVKKAQKASLDLSPWNVPSTVSNVPAKIWILSSLAEKTQLPETNESEKFEDTKLNTTDEIYEKILNLLKFRSFSNSDLTSKILTQCKNDALTIITMSTPIEFRHIEQKSLPSHLHSIFKSPVDDDIVMFTSSVLRTQLEIDLMLLLMQQQGKQCQEKSSLPSTSQSENLTNTFNFKKKKSCFMPMLDVVSTHCRLMCHENKPHAKQWLMLINPALSKDMNKFLFKIGVKSNIDNTMEFFDSDTSEQANDSSLSGLKDFHQSILQSRLNSLNKQDDVPVLLRDPIAVLLLILVNLPFSLEKSVFTCVVSSIFNVVFIQSVVDLIKEFDDEEKEIWSNNTDDQNFSFKHYISHIIQFIKKTNHLKRLFSKNASTTSNYFMKTIWTTESAKNYVETKCLHYLNITSLLQSYLYDQDVLKNSMNSYENLIKYLGINSGDSSKKLNLKWPTTKPFEIIDFWLNELEKVSEAYSVQVNNLLNISFDRYHFPQLLDLPYSYSDLFSFYLNKKCKFCSKVPKEIAACLVCGTELCFRCHYCCDSMKEMNKKHVNSCGAGTLILLHINSTYVYIVRGKRCSPWASLYLDEHGEEDKDLKRGKPLFLNEQRYNLLKSSWYSHSFDYQSLKWHNTSLFIY</sequence>
<dbReference type="PROSITE" id="PS51157">
    <property type="entry name" value="ZF_UBR"/>
    <property type="match status" value="1"/>
</dbReference>
<dbReference type="CDD" id="cd19673">
    <property type="entry name" value="UBR-box_UBR3"/>
    <property type="match status" value="1"/>
</dbReference>
<dbReference type="UniPathway" id="UPA00143"/>
<evidence type="ECO:0000256" key="3">
    <source>
        <dbReference type="ARBA" id="ARBA00022679"/>
    </source>
</evidence>
<dbReference type="PANTHER" id="PTHR21497">
    <property type="entry name" value="UBIQUITIN LIGASE E3 ALPHA-RELATED"/>
    <property type="match status" value="1"/>
</dbReference>
<feature type="zinc finger region" description="UBR-type" evidence="9">
    <location>
        <begin position="84"/>
        <end position="155"/>
    </location>
</feature>
<evidence type="ECO:0000259" key="12">
    <source>
        <dbReference type="PROSITE" id="PS51157"/>
    </source>
</evidence>
<dbReference type="FunFam" id="2.10.110.30:FF:000002">
    <property type="entry name" value="Putative e3 ubiquitin-protein ligase ubr3"/>
    <property type="match status" value="1"/>
</dbReference>
<dbReference type="InterPro" id="IPR044046">
    <property type="entry name" value="E3_ligase_UBR-like_C"/>
</dbReference>
<evidence type="ECO:0000256" key="8">
    <source>
        <dbReference type="ARBA" id="ARBA00046341"/>
    </source>
</evidence>
<keyword evidence="7 10" id="KW-0862">Zinc</keyword>
<dbReference type="GO" id="GO:0008270">
    <property type="term" value="F:zinc ion binding"/>
    <property type="evidence" value="ECO:0007669"/>
    <property type="project" value="UniProtKB-UniRule"/>
</dbReference>
<gene>
    <name evidence="13" type="ORF">OXX778_LOCUS992</name>
</gene>
<evidence type="ECO:0000256" key="11">
    <source>
        <dbReference type="SAM" id="MobiDB-lite"/>
    </source>
</evidence>
<dbReference type="Proteomes" id="UP000663879">
    <property type="component" value="Unassembled WGS sequence"/>
</dbReference>
<evidence type="ECO:0000256" key="6">
    <source>
        <dbReference type="ARBA" id="ARBA00022786"/>
    </source>
</evidence>
<dbReference type="EMBL" id="CAJNOC010000057">
    <property type="protein sequence ID" value="CAF0710626.1"/>
    <property type="molecule type" value="Genomic_DNA"/>
</dbReference>
<keyword evidence="6 10" id="KW-0833">Ubl conjugation pathway</keyword>
<keyword evidence="5 10" id="KW-0863">Zinc-finger</keyword>
<evidence type="ECO:0000256" key="9">
    <source>
        <dbReference type="PROSITE-ProRule" id="PRU00508"/>
    </source>
</evidence>
<dbReference type="GO" id="GO:0000151">
    <property type="term" value="C:ubiquitin ligase complex"/>
    <property type="evidence" value="ECO:0007669"/>
    <property type="project" value="TreeGrafter"/>
</dbReference>